<dbReference type="Pfam" id="PF07178">
    <property type="entry name" value="TraL"/>
    <property type="match status" value="1"/>
</dbReference>
<proteinExistence type="predicted"/>
<reference evidence="2" key="1">
    <citation type="submission" date="2022-12" db="EMBL/GenBank/DDBJ databases">
        <authorList>
            <person name="Alioto T."/>
            <person name="Alioto T."/>
            <person name="Gomez Garrido J."/>
        </authorList>
    </citation>
    <scope>NUCLEOTIDE SEQUENCE</scope>
</reference>
<dbReference type="Proteomes" id="UP001178461">
    <property type="component" value="Chromosome W"/>
</dbReference>
<keyword evidence="3" id="KW-1185">Reference proteome</keyword>
<evidence type="ECO:0000256" key="1">
    <source>
        <dbReference type="SAM" id="Phobius"/>
    </source>
</evidence>
<keyword evidence="1" id="KW-1133">Transmembrane helix</keyword>
<name>A0AA35LNR8_9SAUR</name>
<evidence type="ECO:0000313" key="2">
    <source>
        <dbReference type="EMBL" id="CAI5799288.1"/>
    </source>
</evidence>
<sequence>MESDDICSSPPQVNSSSLDLRTQVLQFVQDQMQTTMLTGIIIGATVALLLIGIVVYFVYRKVKQSKQPQPHVPQYMFCKRDKVMFYNRKIMHKVRLLVTSWRLAASSD</sequence>
<evidence type="ECO:0000313" key="3">
    <source>
        <dbReference type="Proteomes" id="UP001178461"/>
    </source>
</evidence>
<gene>
    <name evidence="2" type="ORF">PODLI_1B031546</name>
</gene>
<keyword evidence="1" id="KW-0812">Transmembrane</keyword>
<feature type="transmembrane region" description="Helical" evidence="1">
    <location>
        <begin position="36"/>
        <end position="59"/>
    </location>
</feature>
<protein>
    <submittedName>
        <fullName evidence="2">Patatin-like phospholipase domain-containing protein 7 isoform X2</fullName>
    </submittedName>
</protein>
<dbReference type="AlphaFoldDB" id="A0AA35LNR8"/>
<keyword evidence="1" id="KW-0472">Membrane</keyword>
<dbReference type="EMBL" id="OX395145">
    <property type="protein sequence ID" value="CAI5799288.1"/>
    <property type="molecule type" value="Genomic_DNA"/>
</dbReference>
<dbReference type="InterPro" id="IPR009838">
    <property type="entry name" value="T4SS_TraL"/>
</dbReference>
<dbReference type="GO" id="GO:0019867">
    <property type="term" value="C:outer membrane"/>
    <property type="evidence" value="ECO:0007669"/>
    <property type="project" value="InterPro"/>
</dbReference>
<accession>A0AA35LNR8</accession>
<organism evidence="2 3">
    <name type="scientific">Podarcis lilfordi</name>
    <name type="common">Lilford's wall lizard</name>
    <dbReference type="NCBI Taxonomy" id="74358"/>
    <lineage>
        <taxon>Eukaryota</taxon>
        <taxon>Metazoa</taxon>
        <taxon>Chordata</taxon>
        <taxon>Craniata</taxon>
        <taxon>Vertebrata</taxon>
        <taxon>Euteleostomi</taxon>
        <taxon>Lepidosauria</taxon>
        <taxon>Squamata</taxon>
        <taxon>Bifurcata</taxon>
        <taxon>Unidentata</taxon>
        <taxon>Episquamata</taxon>
        <taxon>Laterata</taxon>
        <taxon>Lacertibaenia</taxon>
        <taxon>Lacertidae</taxon>
        <taxon>Podarcis</taxon>
    </lineage>
</organism>